<feature type="compositionally biased region" description="Polar residues" evidence="8">
    <location>
        <begin position="796"/>
        <end position="806"/>
    </location>
</feature>
<feature type="region of interest" description="Disordered" evidence="8">
    <location>
        <begin position="441"/>
        <end position="487"/>
    </location>
</feature>
<feature type="compositionally biased region" description="Basic and acidic residues" evidence="8">
    <location>
        <begin position="56"/>
        <end position="68"/>
    </location>
</feature>
<keyword evidence="4" id="KW-0805">Transcription regulation</keyword>
<dbReference type="GO" id="GO:0031490">
    <property type="term" value="F:chromatin DNA binding"/>
    <property type="evidence" value="ECO:0007669"/>
    <property type="project" value="TreeGrafter"/>
</dbReference>
<feature type="region of interest" description="Disordered" evidence="8">
    <location>
        <begin position="796"/>
        <end position="837"/>
    </location>
</feature>
<feature type="region of interest" description="Disordered" evidence="8">
    <location>
        <begin position="934"/>
        <end position="1005"/>
    </location>
</feature>
<dbReference type="InterPro" id="IPR003347">
    <property type="entry name" value="JmjC_dom"/>
</dbReference>
<feature type="compositionally biased region" description="Basic and acidic residues" evidence="8">
    <location>
        <begin position="455"/>
        <end position="481"/>
    </location>
</feature>
<evidence type="ECO:0000256" key="7">
    <source>
        <dbReference type="PROSITE-ProRule" id="PRU00175"/>
    </source>
</evidence>
<dbReference type="GO" id="GO:0032454">
    <property type="term" value="F:histone H3K9 demethylase activity"/>
    <property type="evidence" value="ECO:0007669"/>
    <property type="project" value="InterPro"/>
</dbReference>
<feature type="compositionally biased region" description="Polar residues" evidence="8">
    <location>
        <begin position="1"/>
        <end position="10"/>
    </location>
</feature>
<feature type="compositionally biased region" description="Basic and acidic residues" evidence="8">
    <location>
        <begin position="382"/>
        <end position="392"/>
    </location>
</feature>
<evidence type="ECO:0000256" key="2">
    <source>
        <dbReference type="ARBA" id="ARBA00006801"/>
    </source>
</evidence>
<dbReference type="GO" id="GO:0006357">
    <property type="term" value="P:regulation of transcription by RNA polymerase II"/>
    <property type="evidence" value="ECO:0007669"/>
    <property type="project" value="TreeGrafter"/>
</dbReference>
<dbReference type="Pfam" id="PF02373">
    <property type="entry name" value="JmjC"/>
    <property type="match status" value="1"/>
</dbReference>
<reference evidence="11" key="1">
    <citation type="submission" date="2024-03" db="EMBL/GenBank/DDBJ databases">
        <title>WGS assembly of Saponaria officinalis var. Norfolk2.</title>
        <authorList>
            <person name="Jenkins J."/>
            <person name="Shu S."/>
            <person name="Grimwood J."/>
            <person name="Barry K."/>
            <person name="Goodstein D."/>
            <person name="Schmutz J."/>
            <person name="Leebens-Mack J."/>
            <person name="Osbourn A."/>
        </authorList>
    </citation>
    <scope>NUCLEOTIDE SEQUENCE [LARGE SCALE GENOMIC DNA]</scope>
    <source>
        <strain evidence="11">JIC</strain>
    </source>
</reference>
<keyword evidence="5" id="KW-0804">Transcription</keyword>
<keyword evidence="7" id="KW-0862">Zinc</keyword>
<dbReference type="GO" id="GO:0008270">
    <property type="term" value="F:zinc ion binding"/>
    <property type="evidence" value="ECO:0007669"/>
    <property type="project" value="UniProtKB-KW"/>
</dbReference>
<evidence type="ECO:0000256" key="5">
    <source>
        <dbReference type="ARBA" id="ARBA00023163"/>
    </source>
</evidence>
<evidence type="ECO:0000256" key="4">
    <source>
        <dbReference type="ARBA" id="ARBA00023015"/>
    </source>
</evidence>
<proteinExistence type="inferred from homology"/>
<evidence type="ECO:0000256" key="1">
    <source>
        <dbReference type="ARBA" id="ARBA00004123"/>
    </source>
</evidence>
<dbReference type="SMART" id="SM00558">
    <property type="entry name" value="JmjC"/>
    <property type="match status" value="1"/>
</dbReference>
<dbReference type="PANTHER" id="PTHR12549:SF11">
    <property type="entry name" value="LYSINE-SPECIFIC DEMETHYLASE JMJ25"/>
    <property type="match status" value="1"/>
</dbReference>
<evidence type="ECO:0000313" key="11">
    <source>
        <dbReference type="EMBL" id="KAK9748014.1"/>
    </source>
</evidence>
<dbReference type="InterPro" id="IPR018866">
    <property type="entry name" value="Znf-4CXXC_R1"/>
</dbReference>
<evidence type="ECO:0000256" key="3">
    <source>
        <dbReference type="ARBA" id="ARBA00022723"/>
    </source>
</evidence>
<dbReference type="Proteomes" id="UP001443914">
    <property type="component" value="Unassembled WGS sequence"/>
</dbReference>
<feature type="domain" description="RING-type" evidence="9">
    <location>
        <begin position="188"/>
        <end position="235"/>
    </location>
</feature>
<dbReference type="GO" id="GO:0003712">
    <property type="term" value="F:transcription coregulator activity"/>
    <property type="evidence" value="ECO:0007669"/>
    <property type="project" value="TreeGrafter"/>
</dbReference>
<dbReference type="GO" id="GO:0000785">
    <property type="term" value="C:chromatin"/>
    <property type="evidence" value="ECO:0007669"/>
    <property type="project" value="TreeGrafter"/>
</dbReference>
<dbReference type="Gene3D" id="2.60.120.650">
    <property type="entry name" value="Cupin"/>
    <property type="match status" value="2"/>
</dbReference>
<protein>
    <submittedName>
        <fullName evidence="11">Uncharacterized protein</fullName>
    </submittedName>
</protein>
<comment type="similarity">
    <text evidence="2">Belongs to the JARID1 histone demethylase family.</text>
</comment>
<evidence type="ECO:0000259" key="10">
    <source>
        <dbReference type="PROSITE" id="PS51184"/>
    </source>
</evidence>
<dbReference type="EMBL" id="JBDFQZ010000002">
    <property type="protein sequence ID" value="KAK9748014.1"/>
    <property type="molecule type" value="Genomic_DNA"/>
</dbReference>
<feature type="region of interest" description="Disordered" evidence="8">
    <location>
        <begin position="1"/>
        <end position="68"/>
    </location>
</feature>
<gene>
    <name evidence="11" type="ORF">RND81_02G029800</name>
</gene>
<dbReference type="PANTHER" id="PTHR12549">
    <property type="entry name" value="JMJC DOMAIN-CONTAINING HISTONE DEMETHYLATION PROTEIN"/>
    <property type="match status" value="1"/>
</dbReference>
<feature type="domain" description="JmjC" evidence="10">
    <location>
        <begin position="705"/>
        <end position="1151"/>
    </location>
</feature>
<comment type="caution">
    <text evidence="11">The sequence shown here is derived from an EMBL/GenBank/DDBJ whole genome shotgun (WGS) entry which is preliminary data.</text>
</comment>
<organism evidence="11 12">
    <name type="scientific">Saponaria officinalis</name>
    <name type="common">Common soapwort</name>
    <name type="synonym">Lychnis saponaria</name>
    <dbReference type="NCBI Taxonomy" id="3572"/>
    <lineage>
        <taxon>Eukaryota</taxon>
        <taxon>Viridiplantae</taxon>
        <taxon>Streptophyta</taxon>
        <taxon>Embryophyta</taxon>
        <taxon>Tracheophyta</taxon>
        <taxon>Spermatophyta</taxon>
        <taxon>Magnoliopsida</taxon>
        <taxon>eudicotyledons</taxon>
        <taxon>Gunneridae</taxon>
        <taxon>Pentapetalae</taxon>
        <taxon>Caryophyllales</taxon>
        <taxon>Caryophyllaceae</taxon>
        <taxon>Caryophylleae</taxon>
        <taxon>Saponaria</taxon>
    </lineage>
</organism>
<evidence type="ECO:0000256" key="6">
    <source>
        <dbReference type="ARBA" id="ARBA00023242"/>
    </source>
</evidence>
<sequence length="1183" mass="132484">MQQDISSALTSRKRGRKPSLKSPETTADTPGKPPQAEVLPLKKRGRKPKIPGNQKQETDKKDVGIDNKEKIDEIELGFRGEMQCTEGVCGNASEKNRVENPRLVVDLTKYSGKDVGFDGSEKLEDVEVVNEWEEGGSRRNEECTDGVCGNVDEDGDEGDHGSGKATRRRKVWKPRVDSDGLEIGRNNCHQCKRNDKGRVVPCNTCQRKRFCIPCITRWYPDKSEEYFAEACPVCRGNCNCKACLRLEGVVKAMLDKQELKISEDDKKGHSLYMLELVLPYLKQFDAEQMAEKEVEARVQGVALDEVKVEKIECPLDERMFCNNCKTSIIDLHRSCPVCCYDLCIACCRELREGSLRGAGDDVVVEFECRGYDYLHGEDPVVEKSKSGFKDSEDVPSEQFTDEKGDDITPSELKSDEKGCDNVTLEVKIEENHSDMVLSETVVSEKGSEPVISELKSNKDGHKSRRFEESGGSKASKIEPLEWKSNGDGGIPCPPKNLGGCGEGMLQLKHMFPVDVSKLVKEAEEVLVTRKVDNTPVVGNEECPCITSTDNEDSAGCNSRKAASRENSDDNYLYCPAALDIQREDLKHFQGHWAKAEPIIVRDVLKTTSGLSWEPMVMWRACRQLKHPNHSRHLDVKAIDCLSWCEDYINIHQFFTGYMDGRFDPYMWPLMLKLKDWPPSTEFDAHLPRHGAEFIQALPFKEYTHPRSGILNLASKLPEESLKPDLGPKTYIAYGFAQELGRGDSVTKLHCDMSDAVNILTHTTEMRMDAKALRKIRELKKKHAAQDQKEIYCSAPTENDSRCMTNSAKEKARSSRSESHNPSSSPVNDNGAGDVPETATEDRDIVNSEVDAAGCKSFADPPKEEAEHCNPMEQEISNVMEPRQSKSPLPNALNSDDKSVGLMLANNLCEGFVAAQKENGVSEIVDEAVVDAAHTGNNDESNAHSIDNEVGVKGLPNEEADDGAFEETKKTGVKRRGRKRKSELIKENPGIKSSKKSRQNVSKSCTSEAEIDTDILTSQLNDGKLAQGVNVSESVDGGALWDIFRREDVPKLEEYLKNHFREFRHILGCLVPQVVHAIHDQFFYLTEDHKRKLKQEYGVEPWTFVQKLGEAVVIPAGCPHQVRNLKSCIKVAMDFVSPENVQECVRLTEEFRLLPLNHKAKEDKLEVKKMTLYAVMKAVEDLKS</sequence>
<dbReference type="Pfam" id="PF10497">
    <property type="entry name" value="zf-4CXXC_R1"/>
    <property type="match status" value="1"/>
</dbReference>
<dbReference type="InterPro" id="IPR001841">
    <property type="entry name" value="Znf_RING"/>
</dbReference>
<dbReference type="PROSITE" id="PS51184">
    <property type="entry name" value="JMJC"/>
    <property type="match status" value="1"/>
</dbReference>
<comment type="subcellular location">
    <subcellularLocation>
        <location evidence="1">Nucleus</location>
    </subcellularLocation>
</comment>
<dbReference type="AlphaFoldDB" id="A0AAW1MT76"/>
<dbReference type="SUPFAM" id="SSF51197">
    <property type="entry name" value="Clavaminate synthase-like"/>
    <property type="match status" value="1"/>
</dbReference>
<keyword evidence="6" id="KW-0539">Nucleus</keyword>
<evidence type="ECO:0000313" key="12">
    <source>
        <dbReference type="Proteomes" id="UP001443914"/>
    </source>
</evidence>
<accession>A0AAW1MT76</accession>
<keyword evidence="3" id="KW-0479">Metal-binding</keyword>
<name>A0AAW1MT76_SAPOF</name>
<dbReference type="InterPro" id="IPR045109">
    <property type="entry name" value="LSDs-like"/>
</dbReference>
<keyword evidence="12" id="KW-1185">Reference proteome</keyword>
<dbReference type="GO" id="GO:0000118">
    <property type="term" value="C:histone deacetylase complex"/>
    <property type="evidence" value="ECO:0007669"/>
    <property type="project" value="TreeGrafter"/>
</dbReference>
<feature type="compositionally biased region" description="Polar residues" evidence="8">
    <location>
        <begin position="934"/>
        <end position="944"/>
    </location>
</feature>
<feature type="compositionally biased region" description="Basic and acidic residues" evidence="8">
    <location>
        <begin position="807"/>
        <end position="818"/>
    </location>
</feature>
<evidence type="ECO:0000256" key="8">
    <source>
        <dbReference type="SAM" id="MobiDB-lite"/>
    </source>
</evidence>
<feature type="compositionally biased region" description="Basic and acidic residues" evidence="8">
    <location>
        <begin position="400"/>
        <end position="416"/>
    </location>
</feature>
<keyword evidence="7" id="KW-0863">Zinc-finger</keyword>
<evidence type="ECO:0000259" key="9">
    <source>
        <dbReference type="PROSITE" id="PS50089"/>
    </source>
</evidence>
<dbReference type="PROSITE" id="PS50089">
    <property type="entry name" value="ZF_RING_2"/>
    <property type="match status" value="1"/>
</dbReference>
<feature type="region of interest" description="Disordered" evidence="8">
    <location>
        <begin position="382"/>
        <end position="416"/>
    </location>
</feature>
<feature type="compositionally biased region" description="Basic residues" evidence="8">
    <location>
        <begin position="970"/>
        <end position="980"/>
    </location>
</feature>